<accession>A0ABN7VW75</accession>
<protein>
    <submittedName>
        <fullName evidence="1">44851_t:CDS:1</fullName>
    </submittedName>
</protein>
<dbReference type="EMBL" id="CAJVQB010023732">
    <property type="protein sequence ID" value="CAG8802558.1"/>
    <property type="molecule type" value="Genomic_DNA"/>
</dbReference>
<dbReference type="Proteomes" id="UP000789901">
    <property type="component" value="Unassembled WGS sequence"/>
</dbReference>
<keyword evidence="2" id="KW-1185">Reference proteome</keyword>
<evidence type="ECO:0000313" key="2">
    <source>
        <dbReference type="Proteomes" id="UP000789901"/>
    </source>
</evidence>
<proteinExistence type="predicted"/>
<comment type="caution">
    <text evidence="1">The sequence shown here is derived from an EMBL/GenBank/DDBJ whole genome shotgun (WGS) entry which is preliminary data.</text>
</comment>
<organism evidence="1 2">
    <name type="scientific">Gigaspora margarita</name>
    <dbReference type="NCBI Taxonomy" id="4874"/>
    <lineage>
        <taxon>Eukaryota</taxon>
        <taxon>Fungi</taxon>
        <taxon>Fungi incertae sedis</taxon>
        <taxon>Mucoromycota</taxon>
        <taxon>Glomeromycotina</taxon>
        <taxon>Glomeromycetes</taxon>
        <taxon>Diversisporales</taxon>
        <taxon>Gigasporaceae</taxon>
        <taxon>Gigaspora</taxon>
    </lineage>
</organism>
<evidence type="ECO:0000313" key="1">
    <source>
        <dbReference type="EMBL" id="CAG8802558.1"/>
    </source>
</evidence>
<name>A0ABN7VW75_GIGMA</name>
<reference evidence="1 2" key="1">
    <citation type="submission" date="2021-06" db="EMBL/GenBank/DDBJ databases">
        <authorList>
            <person name="Kallberg Y."/>
            <person name="Tangrot J."/>
            <person name="Rosling A."/>
        </authorList>
    </citation>
    <scope>NUCLEOTIDE SEQUENCE [LARGE SCALE GENOMIC DNA]</scope>
    <source>
        <strain evidence="1 2">120-4 pot B 10/14</strain>
    </source>
</reference>
<sequence>MNNEQFQQFMESAEAPIFNSSIKSLTPYKDNNVYSKGDDTFDEFDYKEEELEELEKTIKS</sequence>
<gene>
    <name evidence="1" type="ORF">GMARGA_LOCUS23436</name>
</gene>